<dbReference type="AlphaFoldDB" id="A0A9W6QSK6"/>
<keyword evidence="2" id="KW-0472">Membrane</keyword>
<evidence type="ECO:0000256" key="1">
    <source>
        <dbReference type="SAM" id="MobiDB-lite"/>
    </source>
</evidence>
<sequence>MIGQRVARLLLAALVLASGGALMVPTAAAAQTTTPPAPSAVTVRGSGEFSALEFTVAQTKGLINQTVRLTWKGGVPTDGKRGYNFLQIMQCWGDDATGPRREQCQYGTPLAASYQAAATWSRSLSVTPKKLPPTQEERDGLLIDPLELTKQQEEKPGSATYLPFVPVEASGPPTKPSEPGYGLYYDANTTNEVQTGVTREDGRGELDFEVQTTLEAPGLDCGRLRTTGPDAGKARHCWLVVVPRGDTEVNGKKVTVPTPQGGHLHDYLDSSPLSQTNWNKRLSPIRLDFEPVGQSCPLGKAERPLSGNEFVADAVLRWQPALCSNDGPVFGFVQMPDRQARDLLGGDDPGMVFLAKPAAKGSMIDDRALVYAPVSVSAYTVAFIVERQPPGDAPDNIKVDDGKAFDQLKLTPRLVAKLITQSYGNAVPGLPDYLKGNPTRLSQDEDFLTLNPQVRPYTSLDMLTVDALLSSVDMDATESLWEWLLGDAEAKAWLSGTPDQWGMKVNKNYLALALPAQNFPKADLSCQVKTLNGLIAEFCANTRRPLAADMHEAGRSVNRGDSLGREPNGVRDLNDRTRSALGKLGRSVVGKRAMLAIVDTATARRYGLTEALLRNPAGEFVAPTDEAVLAGVAEMTASDTPGVKVTNPRSTAKGAYPLPALTYAATAPSMLTKDSGKDYARLLRYVTTSGQTPGEGAGKLPAGYVPLPQALRDQADATAAVVERDAGIKPPVEPEPAQGESDVDTGSESGSDQPDTSTPTPDAETGAPAPAPAPTPAADAKPSEDKSTPVAQSKYTPSTPVTWVLRYLLAGLLITGGLTAAAGPVLTRLGARARVG</sequence>
<keyword evidence="2" id="KW-1133">Transmembrane helix</keyword>
<dbReference type="Proteomes" id="UP001165042">
    <property type="component" value="Unassembled WGS sequence"/>
</dbReference>
<feature type="region of interest" description="Disordered" evidence="1">
    <location>
        <begin position="727"/>
        <end position="795"/>
    </location>
</feature>
<feature type="compositionally biased region" description="Polar residues" evidence="1">
    <location>
        <begin position="744"/>
        <end position="757"/>
    </location>
</feature>
<evidence type="ECO:0000313" key="4">
    <source>
        <dbReference type="EMBL" id="GLW93899.1"/>
    </source>
</evidence>
<evidence type="ECO:0000256" key="2">
    <source>
        <dbReference type="SAM" id="Phobius"/>
    </source>
</evidence>
<gene>
    <name evidence="4" type="ORF">Aglo03_47150</name>
</gene>
<evidence type="ECO:0000313" key="5">
    <source>
        <dbReference type="Proteomes" id="UP001165042"/>
    </source>
</evidence>
<reference evidence="4" key="1">
    <citation type="submission" date="2023-02" db="EMBL/GenBank/DDBJ databases">
        <title>Actinokineospora globicatena NBRC 15670.</title>
        <authorList>
            <person name="Ichikawa N."/>
            <person name="Sato H."/>
            <person name="Tonouchi N."/>
        </authorList>
    </citation>
    <scope>NUCLEOTIDE SEQUENCE</scope>
    <source>
        <strain evidence="4">NBRC 15670</strain>
    </source>
</reference>
<organism evidence="4 5">
    <name type="scientific">Actinokineospora globicatena</name>
    <dbReference type="NCBI Taxonomy" id="103729"/>
    <lineage>
        <taxon>Bacteria</taxon>
        <taxon>Bacillati</taxon>
        <taxon>Actinomycetota</taxon>
        <taxon>Actinomycetes</taxon>
        <taxon>Pseudonocardiales</taxon>
        <taxon>Pseudonocardiaceae</taxon>
        <taxon>Actinokineospora</taxon>
    </lineage>
</organism>
<keyword evidence="5" id="KW-1185">Reference proteome</keyword>
<name>A0A9W6QSK6_9PSEU</name>
<feature type="signal peptide" evidence="3">
    <location>
        <begin position="1"/>
        <end position="29"/>
    </location>
</feature>
<comment type="caution">
    <text evidence="4">The sequence shown here is derived from an EMBL/GenBank/DDBJ whole genome shotgun (WGS) entry which is preliminary data.</text>
</comment>
<dbReference type="Gene3D" id="3.40.190.10">
    <property type="entry name" value="Periplasmic binding protein-like II"/>
    <property type="match status" value="1"/>
</dbReference>
<accession>A0A9W6QSK6</accession>
<proteinExistence type="predicted"/>
<keyword evidence="3" id="KW-0732">Signal</keyword>
<protein>
    <submittedName>
        <fullName evidence="4">Uncharacterized protein</fullName>
    </submittedName>
</protein>
<feature type="compositionally biased region" description="Low complexity" evidence="1">
    <location>
        <begin position="758"/>
        <end position="768"/>
    </location>
</feature>
<dbReference type="EMBL" id="BSSD01000007">
    <property type="protein sequence ID" value="GLW93899.1"/>
    <property type="molecule type" value="Genomic_DNA"/>
</dbReference>
<keyword evidence="2" id="KW-0812">Transmembrane</keyword>
<dbReference type="SUPFAM" id="SSF53850">
    <property type="entry name" value="Periplasmic binding protein-like II"/>
    <property type="match status" value="1"/>
</dbReference>
<feature type="transmembrane region" description="Helical" evidence="2">
    <location>
        <begin position="803"/>
        <end position="826"/>
    </location>
</feature>
<dbReference type="RefSeq" id="WP_285612121.1">
    <property type="nucleotide sequence ID" value="NZ_BSSD01000007.1"/>
</dbReference>
<evidence type="ECO:0000256" key="3">
    <source>
        <dbReference type="SAM" id="SignalP"/>
    </source>
</evidence>
<feature type="chain" id="PRO_5040789718" evidence="3">
    <location>
        <begin position="30"/>
        <end position="836"/>
    </location>
</feature>